<name>A0A1H1HJL1_9ACTN</name>
<sequence length="373" mass="40092">MSERILLATAVAGALAAPVLVHSPPVVAAEGVEIGSITMRPANPVVGAEKAVHMVIDVTVRGVKGRDGVTITVEPGGPGRAGTTRQTGRADGSGGEKKPEETLGRDPGRVPPPAGRDPLPPGRVPPQEPVRHGDDGTDPYMIVDARPAAPSGRTSASRTHTGTAREDVARPQPRPRYQSGPPARPRYQVPPARPLYRIGTAPRGGSAAEPAHRKPVTYTGRPVETRNGWEVWRFLPTEGLDRWHPAGRWTVTAVATGREGDTAVSHAAFHLRRETRFEGLTVRRTDDGVRVSGALKRLTARLDTDFAGYPDRRVQILHRDPDGVQWTRMADAVTGKGGRFTRTLYQRLDGDIRVRFGGTGRYAAETSAVQPIA</sequence>
<keyword evidence="4" id="KW-1185">Reference proteome</keyword>
<evidence type="ECO:0000313" key="3">
    <source>
        <dbReference type="EMBL" id="SDR25622.1"/>
    </source>
</evidence>
<protein>
    <submittedName>
        <fullName evidence="3">Uncharacterized protein</fullName>
    </submittedName>
</protein>
<feature type="signal peptide" evidence="2">
    <location>
        <begin position="1"/>
        <end position="28"/>
    </location>
</feature>
<evidence type="ECO:0000256" key="1">
    <source>
        <dbReference type="SAM" id="MobiDB-lite"/>
    </source>
</evidence>
<accession>A0A1H1HJL1</accession>
<reference evidence="3 4" key="1">
    <citation type="submission" date="2016-10" db="EMBL/GenBank/DDBJ databases">
        <authorList>
            <person name="de Groot N.N."/>
        </authorList>
    </citation>
    <scope>NUCLEOTIDE SEQUENCE [LARGE SCALE GENOMIC DNA]</scope>
    <source>
        <strain evidence="3 4">DSM 43794</strain>
    </source>
</reference>
<evidence type="ECO:0000313" key="4">
    <source>
        <dbReference type="Proteomes" id="UP000217103"/>
    </source>
</evidence>
<feature type="region of interest" description="Disordered" evidence="1">
    <location>
        <begin position="68"/>
        <end position="190"/>
    </location>
</feature>
<keyword evidence="2" id="KW-0732">Signal</keyword>
<proteinExistence type="predicted"/>
<dbReference type="Proteomes" id="UP000217103">
    <property type="component" value="Unassembled WGS sequence"/>
</dbReference>
<dbReference type="EMBL" id="FNKK01000002">
    <property type="protein sequence ID" value="SDR25622.1"/>
    <property type="molecule type" value="Genomic_DNA"/>
</dbReference>
<feature type="compositionally biased region" description="Pro residues" evidence="1">
    <location>
        <begin position="109"/>
        <end position="128"/>
    </location>
</feature>
<dbReference type="AlphaFoldDB" id="A0A1H1HJL1"/>
<dbReference type="STRING" id="35622.SAMN04489764_4514"/>
<feature type="compositionally biased region" description="Basic and acidic residues" evidence="1">
    <location>
        <begin position="94"/>
        <end position="108"/>
    </location>
</feature>
<organism evidence="3 4">
    <name type="scientific">Thermostaphylospora chromogena</name>
    <dbReference type="NCBI Taxonomy" id="35622"/>
    <lineage>
        <taxon>Bacteria</taxon>
        <taxon>Bacillati</taxon>
        <taxon>Actinomycetota</taxon>
        <taxon>Actinomycetes</taxon>
        <taxon>Streptosporangiales</taxon>
        <taxon>Thermomonosporaceae</taxon>
        <taxon>Thermostaphylospora</taxon>
    </lineage>
</organism>
<evidence type="ECO:0000256" key="2">
    <source>
        <dbReference type="SAM" id="SignalP"/>
    </source>
</evidence>
<feature type="chain" id="PRO_5011747808" evidence="2">
    <location>
        <begin position="29"/>
        <end position="373"/>
    </location>
</feature>
<feature type="compositionally biased region" description="Polar residues" evidence="1">
    <location>
        <begin position="152"/>
        <end position="162"/>
    </location>
</feature>
<dbReference type="OrthoDB" id="3515863at2"/>
<gene>
    <name evidence="3" type="ORF">SAMN04489764_4514</name>
</gene>
<dbReference type="RefSeq" id="WP_131815602.1">
    <property type="nucleotide sequence ID" value="NZ_FNKK01000002.1"/>
</dbReference>